<dbReference type="InterPro" id="IPR013686">
    <property type="entry name" value="Polypept-transport_assoc_ShlB"/>
</dbReference>
<evidence type="ECO:0000259" key="7">
    <source>
        <dbReference type="Pfam" id="PF08479"/>
    </source>
</evidence>
<dbReference type="Gene3D" id="3.10.20.310">
    <property type="entry name" value="membrane protein fhac"/>
    <property type="match status" value="1"/>
</dbReference>
<protein>
    <submittedName>
        <fullName evidence="8">Heme/hemopexin transporter protein HuxB</fullName>
    </submittedName>
</protein>
<sequence length="579" mass="61879">MPRPSQSRRPAVFTPSLFPLHTGFAALALALSTAPAIAQSLPVQLHLPSAAEPGRPLPQPVMPESTPSAPAVKVQQGSATEAPAGAEKLSFTLTEMQVDGITHYPADAVRPMYDSLLGKTITVADAFKVANDIELLYRNDGYVTTRVIVPEQTIEGGRFRIVVIEGYIADVKYDGDIGPAQAAVEKLVQRLRGVRPINVAEVERQLLLANDLNGMTVRASLEASPKEVGGSVLVVHSERKAVDARLGMDNRASPYLGWSEMTGQVSLNSFGARADTLTLTGTLGFPAYRSKAVAANYNMLVSDDGMTFGLAASNAKSEPGRELAPLNVASDVQAYSATVTYPLIRSRLENLRAFGTFDVRNVTSDITGAPFTRDRLRVLRAGMSYDRTDSWNGITAVRGTVHQGLGIMGASQEGSDLASRINGRPDFLKLTAEVTRLQQLSERVSLVATFAGQYSASPLLASEEFALGGPNFGRGYDDGEMSADSGVAASLELRYAVSSDNFLPLGAHVYSFVDGGRIWSRSESAPLTRSKVSSLGAGMRANLAKNLYATLEVAKPTSSDVLTQGNKNPRVFFSISAQY</sequence>
<evidence type="ECO:0000256" key="2">
    <source>
        <dbReference type="ARBA" id="ARBA00022692"/>
    </source>
</evidence>
<dbReference type="GO" id="GO:0098046">
    <property type="term" value="C:type V protein secretion system complex"/>
    <property type="evidence" value="ECO:0007669"/>
    <property type="project" value="TreeGrafter"/>
</dbReference>
<evidence type="ECO:0000256" key="3">
    <source>
        <dbReference type="ARBA" id="ARBA00023237"/>
    </source>
</evidence>
<evidence type="ECO:0000256" key="1">
    <source>
        <dbReference type="ARBA" id="ARBA00022452"/>
    </source>
</evidence>
<feature type="signal peptide" evidence="5">
    <location>
        <begin position="1"/>
        <end position="38"/>
    </location>
</feature>
<proteinExistence type="predicted"/>
<keyword evidence="1" id="KW-0472">Membrane</keyword>
<evidence type="ECO:0000313" key="9">
    <source>
        <dbReference type="Proteomes" id="UP000494183"/>
    </source>
</evidence>
<gene>
    <name evidence="8" type="primary">hxuB</name>
    <name evidence="8" type="ORF">LMG6000_05527</name>
</gene>
<feature type="region of interest" description="Disordered" evidence="4">
    <location>
        <begin position="49"/>
        <end position="69"/>
    </location>
</feature>
<feature type="domain" description="Polypeptide-transport-associated ShlB-type" evidence="7">
    <location>
        <begin position="91"/>
        <end position="166"/>
    </location>
</feature>
<dbReference type="EMBL" id="CADILH010000011">
    <property type="protein sequence ID" value="CAB3937806.1"/>
    <property type="molecule type" value="Genomic_DNA"/>
</dbReference>
<dbReference type="GO" id="GO:0046819">
    <property type="term" value="P:protein secretion by the type V secretion system"/>
    <property type="evidence" value="ECO:0007669"/>
    <property type="project" value="TreeGrafter"/>
</dbReference>
<feature type="chain" id="PRO_5028997860" evidence="5">
    <location>
        <begin position="39"/>
        <end position="579"/>
    </location>
</feature>
<dbReference type="AlphaFoldDB" id="A0A6S7F919"/>
<dbReference type="GO" id="GO:0008320">
    <property type="term" value="F:protein transmembrane transporter activity"/>
    <property type="evidence" value="ECO:0007669"/>
    <property type="project" value="TreeGrafter"/>
</dbReference>
<keyword evidence="9" id="KW-1185">Reference proteome</keyword>
<dbReference type="RefSeq" id="WP_175201461.1">
    <property type="nucleotide sequence ID" value="NZ_CADILH010000011.1"/>
</dbReference>
<evidence type="ECO:0000256" key="4">
    <source>
        <dbReference type="SAM" id="MobiDB-lite"/>
    </source>
</evidence>
<dbReference type="Proteomes" id="UP000494183">
    <property type="component" value="Unassembled WGS sequence"/>
</dbReference>
<keyword evidence="5" id="KW-0732">Signal</keyword>
<dbReference type="Pfam" id="PF03865">
    <property type="entry name" value="ShlB"/>
    <property type="match status" value="1"/>
</dbReference>
<feature type="domain" description="Haemolysin activator HlyB C-terminal" evidence="6">
    <location>
        <begin position="229"/>
        <end position="540"/>
    </location>
</feature>
<dbReference type="PANTHER" id="PTHR34597">
    <property type="entry name" value="SLR1661 PROTEIN"/>
    <property type="match status" value="1"/>
</dbReference>
<accession>A0A6S7F919</accession>
<dbReference type="Pfam" id="PF08479">
    <property type="entry name" value="POTRA_2"/>
    <property type="match status" value="1"/>
</dbReference>
<name>A0A6S7F919_9BURK</name>
<reference evidence="8 9" key="1">
    <citation type="submission" date="2020-04" db="EMBL/GenBank/DDBJ databases">
        <authorList>
            <person name="De Canck E."/>
        </authorList>
    </citation>
    <scope>NUCLEOTIDE SEQUENCE [LARGE SCALE GENOMIC DNA]</scope>
    <source>
        <strain evidence="8 9">LMG 6000</strain>
    </source>
</reference>
<dbReference type="Gene3D" id="2.40.160.50">
    <property type="entry name" value="membrane protein fhac: a member of the omp85/tpsb transporter family"/>
    <property type="match status" value="1"/>
</dbReference>
<evidence type="ECO:0000259" key="6">
    <source>
        <dbReference type="Pfam" id="PF03865"/>
    </source>
</evidence>
<evidence type="ECO:0000256" key="5">
    <source>
        <dbReference type="SAM" id="SignalP"/>
    </source>
</evidence>
<dbReference type="PANTHER" id="PTHR34597:SF6">
    <property type="entry name" value="BLR6126 PROTEIN"/>
    <property type="match status" value="1"/>
</dbReference>
<keyword evidence="1" id="KW-1134">Transmembrane beta strand</keyword>
<keyword evidence="3" id="KW-0998">Cell outer membrane</keyword>
<dbReference type="InterPro" id="IPR051544">
    <property type="entry name" value="TPS_OM_transporter"/>
</dbReference>
<keyword evidence="2" id="KW-0812">Transmembrane</keyword>
<organism evidence="8 9">
    <name type="scientific">Achromobacter insolitus</name>
    <dbReference type="NCBI Taxonomy" id="217204"/>
    <lineage>
        <taxon>Bacteria</taxon>
        <taxon>Pseudomonadati</taxon>
        <taxon>Pseudomonadota</taxon>
        <taxon>Betaproteobacteria</taxon>
        <taxon>Burkholderiales</taxon>
        <taxon>Alcaligenaceae</taxon>
        <taxon>Achromobacter</taxon>
    </lineage>
</organism>
<evidence type="ECO:0000313" key="8">
    <source>
        <dbReference type="EMBL" id="CAB3937806.1"/>
    </source>
</evidence>
<dbReference type="InterPro" id="IPR005565">
    <property type="entry name" value="Hemolysn_activator_HlyB_C"/>
</dbReference>